<keyword evidence="2 7" id="KW-0689">Ribosomal protein</keyword>
<dbReference type="GO" id="GO:0015935">
    <property type="term" value="C:small ribosomal subunit"/>
    <property type="evidence" value="ECO:0007669"/>
    <property type="project" value="InterPro"/>
</dbReference>
<dbReference type="InterPro" id="IPR036838">
    <property type="entry name" value="Ribosomal_uS10_dom_sf"/>
</dbReference>
<name>A0A0K8RI83_IXORI</name>
<comment type="similarity">
    <text evidence="1">Belongs to the universal ribosomal protein uS10 family.</text>
</comment>
<dbReference type="Gene3D" id="3.30.70.600">
    <property type="entry name" value="Ribosomal protein S10 domain"/>
    <property type="match status" value="1"/>
</dbReference>
<dbReference type="EMBL" id="GADI01002968">
    <property type="protein sequence ID" value="JAA70840.1"/>
    <property type="molecule type" value="mRNA"/>
</dbReference>
<keyword evidence="3" id="KW-0687">Ribonucleoprotein</keyword>
<dbReference type="SUPFAM" id="SSF54999">
    <property type="entry name" value="Ribosomal protein S10"/>
    <property type="match status" value="1"/>
</dbReference>
<evidence type="ECO:0000256" key="1">
    <source>
        <dbReference type="ARBA" id="ARBA00007102"/>
    </source>
</evidence>
<feature type="domain" description="Small ribosomal subunit protein uS10" evidence="6">
    <location>
        <begin position="25"/>
        <end position="119"/>
    </location>
</feature>
<dbReference type="PRINTS" id="PR00971">
    <property type="entry name" value="RIBOSOMALS10"/>
</dbReference>
<dbReference type="NCBIfam" id="TIGR01046">
    <property type="entry name" value="uS10_euk_arch"/>
    <property type="match status" value="1"/>
</dbReference>
<evidence type="ECO:0000256" key="3">
    <source>
        <dbReference type="ARBA" id="ARBA00023274"/>
    </source>
</evidence>
<evidence type="ECO:0000259" key="6">
    <source>
        <dbReference type="SMART" id="SM01403"/>
    </source>
</evidence>
<accession>A0A0K8RI83</accession>
<dbReference type="FunFam" id="3.30.70.600:FF:000004">
    <property type="entry name" value="30S ribosomal protein S10"/>
    <property type="match status" value="1"/>
</dbReference>
<organism evidence="7">
    <name type="scientific">Ixodes ricinus</name>
    <name type="common">Common tick</name>
    <name type="synonym">Acarus ricinus</name>
    <dbReference type="NCBI Taxonomy" id="34613"/>
    <lineage>
        <taxon>Eukaryota</taxon>
        <taxon>Metazoa</taxon>
        <taxon>Ecdysozoa</taxon>
        <taxon>Arthropoda</taxon>
        <taxon>Chelicerata</taxon>
        <taxon>Arachnida</taxon>
        <taxon>Acari</taxon>
        <taxon>Parasitiformes</taxon>
        <taxon>Ixodida</taxon>
        <taxon>Ixodoidea</taxon>
        <taxon>Ixodidae</taxon>
        <taxon>Ixodinae</taxon>
        <taxon>Ixodes</taxon>
    </lineage>
</organism>
<reference evidence="7" key="1">
    <citation type="submission" date="2012-12" db="EMBL/GenBank/DDBJ databases">
        <title>Identification and characterization of a phenylalanine ammonia-lyase gene family in Isatis indigotica Fort.</title>
        <authorList>
            <person name="Liu Q."/>
            <person name="Chen J."/>
            <person name="Zhou X."/>
            <person name="Di P."/>
            <person name="Xiao Y."/>
            <person name="Xuan H."/>
            <person name="Zhang L."/>
            <person name="Chen W."/>
        </authorList>
    </citation>
    <scope>NUCLEOTIDE SEQUENCE</scope>
    <source>
        <tissue evidence="7">Salivary gland</tissue>
    </source>
</reference>
<dbReference type="AlphaFoldDB" id="A0A0K8RI83"/>
<dbReference type="InterPro" id="IPR005729">
    <property type="entry name" value="Ribosomal_uS10_euk/arc"/>
</dbReference>
<evidence type="ECO:0000256" key="2">
    <source>
        <dbReference type="ARBA" id="ARBA00022980"/>
    </source>
</evidence>
<dbReference type="InterPro" id="IPR027486">
    <property type="entry name" value="Ribosomal_uS10_dom"/>
</dbReference>
<evidence type="ECO:0000313" key="7">
    <source>
        <dbReference type="EMBL" id="JAA70840.1"/>
    </source>
</evidence>
<dbReference type="PANTHER" id="PTHR11700">
    <property type="entry name" value="30S RIBOSOMAL PROTEIN S10 FAMILY MEMBER"/>
    <property type="match status" value="1"/>
</dbReference>
<dbReference type="HAMAP" id="MF_00508">
    <property type="entry name" value="Ribosomal_uS10"/>
    <property type="match status" value="1"/>
</dbReference>
<sequence>MVDAAMKDSKIAGELDDANRIHKIRVTLTSMNLKSLENACREMINGAKEKDLRVSGPVRMPVRTLKITTRKSPVGEGTNTWDRFEARIYKRVIHLHSSSEVVCQLTSFPFDSSVDVEITI</sequence>
<dbReference type="InterPro" id="IPR001848">
    <property type="entry name" value="Ribosomal_uS10"/>
</dbReference>
<dbReference type="SMART" id="SM01403">
    <property type="entry name" value="Ribosomal_S10"/>
    <property type="match status" value="1"/>
</dbReference>
<dbReference type="GO" id="GO:0006412">
    <property type="term" value="P:translation"/>
    <property type="evidence" value="ECO:0007669"/>
    <property type="project" value="InterPro"/>
</dbReference>
<dbReference type="Pfam" id="PF00338">
    <property type="entry name" value="Ribosomal_S10"/>
    <property type="match status" value="1"/>
</dbReference>
<dbReference type="GO" id="GO:0003735">
    <property type="term" value="F:structural constituent of ribosome"/>
    <property type="evidence" value="ECO:0007669"/>
    <property type="project" value="InterPro"/>
</dbReference>
<evidence type="ECO:0000256" key="4">
    <source>
        <dbReference type="ARBA" id="ARBA00035162"/>
    </source>
</evidence>
<evidence type="ECO:0000256" key="5">
    <source>
        <dbReference type="ARBA" id="ARBA00035450"/>
    </source>
</evidence>
<protein>
    <recommendedName>
        <fullName evidence="4">Small ribosomal subunit protein uS10</fullName>
    </recommendedName>
    <alternativeName>
        <fullName evidence="5">40S ribosomal protein S20</fullName>
    </alternativeName>
</protein>
<proteinExistence type="evidence at transcript level"/>